<name>A0ACC1J0V2_9FUNG</name>
<dbReference type="Proteomes" id="UP001150603">
    <property type="component" value="Unassembled WGS sequence"/>
</dbReference>
<reference evidence="1" key="1">
    <citation type="submission" date="2022-07" db="EMBL/GenBank/DDBJ databases">
        <title>Phylogenomic reconstructions and comparative analyses of Kickxellomycotina fungi.</title>
        <authorList>
            <person name="Reynolds N.K."/>
            <person name="Stajich J.E."/>
            <person name="Barry K."/>
            <person name="Grigoriev I.V."/>
            <person name="Crous P."/>
            <person name="Smith M.E."/>
        </authorList>
    </citation>
    <scope>NUCLEOTIDE SEQUENCE</scope>
    <source>
        <strain evidence="1">NRRL 5244</strain>
    </source>
</reference>
<evidence type="ECO:0000313" key="2">
    <source>
        <dbReference type="Proteomes" id="UP001150603"/>
    </source>
</evidence>
<feature type="non-terminal residue" evidence="1">
    <location>
        <position position="1"/>
    </location>
</feature>
<proteinExistence type="predicted"/>
<protein>
    <submittedName>
        <fullName evidence="1">Uncharacterized protein</fullName>
    </submittedName>
</protein>
<keyword evidence="2" id="KW-1185">Reference proteome</keyword>
<dbReference type="EMBL" id="JANBPW010005090">
    <property type="protein sequence ID" value="KAJ1933381.1"/>
    <property type="molecule type" value="Genomic_DNA"/>
</dbReference>
<organism evidence="1 2">
    <name type="scientific">Linderina macrospora</name>
    <dbReference type="NCBI Taxonomy" id="4868"/>
    <lineage>
        <taxon>Eukaryota</taxon>
        <taxon>Fungi</taxon>
        <taxon>Fungi incertae sedis</taxon>
        <taxon>Zoopagomycota</taxon>
        <taxon>Kickxellomycotina</taxon>
        <taxon>Kickxellomycetes</taxon>
        <taxon>Kickxellales</taxon>
        <taxon>Kickxellaceae</taxon>
        <taxon>Linderina</taxon>
    </lineage>
</organism>
<comment type="caution">
    <text evidence="1">The sequence shown here is derived from an EMBL/GenBank/DDBJ whole genome shotgun (WGS) entry which is preliminary data.</text>
</comment>
<evidence type="ECO:0000313" key="1">
    <source>
        <dbReference type="EMBL" id="KAJ1933381.1"/>
    </source>
</evidence>
<gene>
    <name evidence="1" type="ORF">FBU59_006046</name>
</gene>
<accession>A0ACC1J0V2</accession>
<sequence length="217" mass="24231">ILAETIVTLLAGSETSSNTLLWTIHLLLLNPVSMKRVVDEVRTKFAKDHVITYSEGRTGLPFLEACLYESMRLKPVSGGQWPRLVPKGGVTVCGHFLPEGTEVCLNFSGIHHHADYWSDPYAFNPERFMDNDEAKRKLLTFGTGVRICPGRNLAWLEMVPILANLLKDFDIGLPDNVPFGPEILDEDGYPKVMDSKHFIVPAPTNSDRDGRIIISRA</sequence>